<protein>
    <submittedName>
        <fullName evidence="2">Uncharacterized protein</fullName>
    </submittedName>
</protein>
<sequence>MEESVDPRQRVPVFGHCLGSSFSFSFFLMYNKRRAEKKFSVRRTLSHLELAYRLHKKNEKKSSYYGNGY</sequence>
<keyword evidence="1" id="KW-0812">Transmembrane</keyword>
<dbReference type="Proteomes" id="UP001607303">
    <property type="component" value="Unassembled WGS sequence"/>
</dbReference>
<proteinExistence type="predicted"/>
<keyword evidence="3" id="KW-1185">Reference proteome</keyword>
<gene>
    <name evidence="2" type="ORF">V1477_012039</name>
</gene>
<comment type="caution">
    <text evidence="2">The sequence shown here is derived from an EMBL/GenBank/DDBJ whole genome shotgun (WGS) entry which is preliminary data.</text>
</comment>
<evidence type="ECO:0000256" key="1">
    <source>
        <dbReference type="SAM" id="Phobius"/>
    </source>
</evidence>
<dbReference type="EMBL" id="JAYRBN010000063">
    <property type="protein sequence ID" value="KAL2738680.1"/>
    <property type="molecule type" value="Genomic_DNA"/>
</dbReference>
<keyword evidence="1" id="KW-1133">Transmembrane helix</keyword>
<organism evidence="2 3">
    <name type="scientific">Vespula maculifrons</name>
    <name type="common">Eastern yellow jacket</name>
    <name type="synonym">Wasp</name>
    <dbReference type="NCBI Taxonomy" id="7453"/>
    <lineage>
        <taxon>Eukaryota</taxon>
        <taxon>Metazoa</taxon>
        <taxon>Ecdysozoa</taxon>
        <taxon>Arthropoda</taxon>
        <taxon>Hexapoda</taxon>
        <taxon>Insecta</taxon>
        <taxon>Pterygota</taxon>
        <taxon>Neoptera</taxon>
        <taxon>Endopterygota</taxon>
        <taxon>Hymenoptera</taxon>
        <taxon>Apocrita</taxon>
        <taxon>Aculeata</taxon>
        <taxon>Vespoidea</taxon>
        <taxon>Vespidae</taxon>
        <taxon>Vespinae</taxon>
        <taxon>Vespula</taxon>
    </lineage>
</organism>
<accession>A0ABD2C0Y4</accession>
<dbReference type="AlphaFoldDB" id="A0ABD2C0Y4"/>
<feature type="transmembrane region" description="Helical" evidence="1">
    <location>
        <begin position="12"/>
        <end position="30"/>
    </location>
</feature>
<reference evidence="2 3" key="1">
    <citation type="journal article" date="2024" name="Ann. Entomol. Soc. Am.">
        <title>Genomic analyses of the southern and eastern yellowjacket wasps (Hymenoptera: Vespidae) reveal evolutionary signatures of social life.</title>
        <authorList>
            <person name="Catto M.A."/>
            <person name="Caine P.B."/>
            <person name="Orr S.E."/>
            <person name="Hunt B.G."/>
            <person name="Goodisman M.A.D."/>
        </authorList>
    </citation>
    <scope>NUCLEOTIDE SEQUENCE [LARGE SCALE GENOMIC DNA]</scope>
    <source>
        <strain evidence="2">232</strain>
        <tissue evidence="2">Head and thorax</tissue>
    </source>
</reference>
<keyword evidence="1" id="KW-0472">Membrane</keyword>
<evidence type="ECO:0000313" key="2">
    <source>
        <dbReference type="EMBL" id="KAL2738680.1"/>
    </source>
</evidence>
<evidence type="ECO:0000313" key="3">
    <source>
        <dbReference type="Proteomes" id="UP001607303"/>
    </source>
</evidence>
<name>A0ABD2C0Y4_VESMC</name>